<sequence length="866" mass="100611">MDKSWMYSTRRSSTQYVNGVESFLDFAFDKSSNGGMILCPCMQCHNRFHFMRGEVYDHLICWGFQRGYSNWTSHGETREASSSSTASNHEKGDYQHDMNELLHDLFPTTPMEGSNLDIGESEVEGEDNLNTQPSMQSNQNNFDDLLKDAEQKVYANAKHSKLSCLVYLYHIKCLNGWSNKSFSMLLEFLQDLLPEGNLLPKKNHEVKKIMAKLGLGYEKIDACPNGCMLFWNDKVKEEICSVCGASRWKTMEDISEHGVGPQKKKATNILRWFPLKPRLQRLFMSSKTSNLMKWHHFERVRDGKLRHPADALAWKDFDKKYPEFSNDPRNVRLALASDGFNPYRTMNVAYSIWPVFVIPYNLPPWYVMKQPNFILSLIIPGPKGPGNKIDVYMQPLIKELEDLWDVGVKTFDASVNENFYLKAAVLSTISDFPGYANLSGWSTKGEYACPLCAFDKSSRWLDHGKKWCYMGHRRWLHTNHCSRKDTRSFDGYEELRDPPNPPSGVVSLNQLEHVDFLVDNVEKSPWKRKSIFFKLPYWKNLLVRHNLDVMHIEKNVCDNIVGTLLGQAGKSKDNMKARLDLKKWGIREELHPKNNPRNNNMYLPKACYEMTRDEKDLFLRTLKSIKPPDEYSSSISHCVQLKDRKLMGMKSYDCHMLMQEYLPITLRGTLPDHVSRILIDLCDFFKRICLKDLTEDDLKFLESRIAITLCKMEQIFPPSFFTVMVHLVIHLVREVRLGGPVTFRWMYSIERDLSTLKSYVNNKAFPEGSIAEGYMARESLTFCSRYLSGVETLFSRPIRNDDVDIQNEIEESNFLRPGRPLGKHENSQPSNRKRKRFPKSDIDERSLKQAHRYVLFNVNSITPFRE</sequence>
<dbReference type="Pfam" id="PF13960">
    <property type="entry name" value="DUF4218"/>
    <property type="match status" value="1"/>
</dbReference>
<dbReference type="PANTHER" id="PTHR10775">
    <property type="entry name" value="OS08G0208400 PROTEIN"/>
    <property type="match status" value="1"/>
</dbReference>
<evidence type="ECO:0000313" key="4">
    <source>
        <dbReference type="EMBL" id="KAK9076729.1"/>
    </source>
</evidence>
<evidence type="ECO:0000259" key="2">
    <source>
        <dbReference type="Pfam" id="PF13960"/>
    </source>
</evidence>
<gene>
    <name evidence="4" type="ORF">SSX86_005063</name>
</gene>
<dbReference type="EMBL" id="JBCNJP010000007">
    <property type="protein sequence ID" value="KAK9076729.1"/>
    <property type="molecule type" value="Genomic_DNA"/>
</dbReference>
<evidence type="ECO:0008006" key="6">
    <source>
        <dbReference type="Google" id="ProtNLM"/>
    </source>
</evidence>
<evidence type="ECO:0000313" key="5">
    <source>
        <dbReference type="Proteomes" id="UP001408789"/>
    </source>
</evidence>
<dbReference type="Pfam" id="PF13963">
    <property type="entry name" value="Transpos_assoc"/>
    <property type="match status" value="1"/>
</dbReference>
<dbReference type="AlphaFoldDB" id="A0AAP0DKS1"/>
<feature type="compositionally biased region" description="Polar residues" evidence="1">
    <location>
        <begin position="128"/>
        <end position="137"/>
    </location>
</feature>
<comment type="caution">
    <text evidence="4">The sequence shown here is derived from an EMBL/GenBank/DDBJ whole genome shotgun (WGS) entry which is preliminary data.</text>
</comment>
<feature type="region of interest" description="Disordered" evidence="1">
    <location>
        <begin position="815"/>
        <end position="841"/>
    </location>
</feature>
<organism evidence="4 5">
    <name type="scientific">Deinandra increscens subsp. villosa</name>
    <dbReference type="NCBI Taxonomy" id="3103831"/>
    <lineage>
        <taxon>Eukaryota</taxon>
        <taxon>Viridiplantae</taxon>
        <taxon>Streptophyta</taxon>
        <taxon>Embryophyta</taxon>
        <taxon>Tracheophyta</taxon>
        <taxon>Spermatophyta</taxon>
        <taxon>Magnoliopsida</taxon>
        <taxon>eudicotyledons</taxon>
        <taxon>Gunneridae</taxon>
        <taxon>Pentapetalae</taxon>
        <taxon>asterids</taxon>
        <taxon>campanulids</taxon>
        <taxon>Asterales</taxon>
        <taxon>Asteraceae</taxon>
        <taxon>Asteroideae</taxon>
        <taxon>Heliantheae alliance</taxon>
        <taxon>Madieae</taxon>
        <taxon>Madiinae</taxon>
        <taxon>Deinandra</taxon>
    </lineage>
</organism>
<feature type="domain" description="DUF4218" evidence="2">
    <location>
        <begin position="689"/>
        <end position="800"/>
    </location>
</feature>
<feature type="domain" description="Transposase-associated" evidence="3">
    <location>
        <begin position="3"/>
        <end position="76"/>
    </location>
</feature>
<dbReference type="Proteomes" id="UP001408789">
    <property type="component" value="Unassembled WGS sequence"/>
</dbReference>
<accession>A0AAP0DKS1</accession>
<dbReference type="Pfam" id="PF02992">
    <property type="entry name" value="Transposase_21"/>
    <property type="match status" value="1"/>
</dbReference>
<dbReference type="InterPro" id="IPR004242">
    <property type="entry name" value="Transposase_21"/>
</dbReference>
<dbReference type="PANTHER" id="PTHR10775:SF185">
    <property type="entry name" value="OS08G0208400 PROTEIN"/>
    <property type="match status" value="1"/>
</dbReference>
<proteinExistence type="predicted"/>
<feature type="region of interest" description="Disordered" evidence="1">
    <location>
        <begin position="113"/>
        <end position="137"/>
    </location>
</feature>
<evidence type="ECO:0000256" key="1">
    <source>
        <dbReference type="SAM" id="MobiDB-lite"/>
    </source>
</evidence>
<dbReference type="InterPro" id="IPR029480">
    <property type="entry name" value="Transpos_assoc"/>
</dbReference>
<keyword evidence="5" id="KW-1185">Reference proteome</keyword>
<reference evidence="4 5" key="1">
    <citation type="submission" date="2024-04" db="EMBL/GenBank/DDBJ databases">
        <title>The reference genome of an endangered Asteraceae, Deinandra increscens subsp. villosa, native to the Central Coast of California.</title>
        <authorList>
            <person name="Guilliams M."/>
            <person name="Hasenstab-Lehman K."/>
            <person name="Meyer R."/>
            <person name="Mcevoy S."/>
        </authorList>
    </citation>
    <scope>NUCLEOTIDE SEQUENCE [LARGE SCALE GENOMIC DNA]</scope>
    <source>
        <tissue evidence="4">Leaf</tissue>
    </source>
</reference>
<dbReference type="InterPro" id="IPR025452">
    <property type="entry name" value="DUF4218"/>
</dbReference>
<evidence type="ECO:0000259" key="3">
    <source>
        <dbReference type="Pfam" id="PF13963"/>
    </source>
</evidence>
<protein>
    <recommendedName>
        <fullName evidence="6">Transposase</fullName>
    </recommendedName>
</protein>
<name>A0AAP0DKS1_9ASTR</name>